<dbReference type="Proteomes" id="UP001143309">
    <property type="component" value="Unassembled WGS sequence"/>
</dbReference>
<dbReference type="EMBL" id="BSFL01000001">
    <property type="protein sequence ID" value="GLK79194.1"/>
    <property type="molecule type" value="Genomic_DNA"/>
</dbReference>
<dbReference type="PANTHER" id="PTHR43537:SF45">
    <property type="entry name" value="GNTR FAMILY REGULATORY PROTEIN"/>
    <property type="match status" value="1"/>
</dbReference>
<dbReference type="PANTHER" id="PTHR43537">
    <property type="entry name" value="TRANSCRIPTIONAL REGULATOR, GNTR FAMILY"/>
    <property type="match status" value="1"/>
</dbReference>
<gene>
    <name evidence="5" type="ORF">GCM10008174_09350</name>
</gene>
<dbReference type="PRINTS" id="PR00035">
    <property type="entry name" value="HTHGNTR"/>
</dbReference>
<dbReference type="Pfam" id="PF07729">
    <property type="entry name" value="FCD"/>
    <property type="match status" value="1"/>
</dbReference>
<dbReference type="InterPro" id="IPR036390">
    <property type="entry name" value="WH_DNA-bd_sf"/>
</dbReference>
<dbReference type="AlphaFoldDB" id="A0A9W6N5H0"/>
<evidence type="ECO:0000256" key="1">
    <source>
        <dbReference type="ARBA" id="ARBA00023015"/>
    </source>
</evidence>
<dbReference type="SMART" id="SM00345">
    <property type="entry name" value="HTH_GNTR"/>
    <property type="match status" value="1"/>
</dbReference>
<dbReference type="InterPro" id="IPR011711">
    <property type="entry name" value="GntR_C"/>
</dbReference>
<dbReference type="SUPFAM" id="SSF46785">
    <property type="entry name" value="Winged helix' DNA-binding domain"/>
    <property type="match status" value="1"/>
</dbReference>
<dbReference type="GO" id="GO:0003677">
    <property type="term" value="F:DNA binding"/>
    <property type="evidence" value="ECO:0007669"/>
    <property type="project" value="UniProtKB-KW"/>
</dbReference>
<evidence type="ECO:0000256" key="2">
    <source>
        <dbReference type="ARBA" id="ARBA00023125"/>
    </source>
</evidence>
<dbReference type="InterPro" id="IPR036388">
    <property type="entry name" value="WH-like_DNA-bd_sf"/>
</dbReference>
<dbReference type="SUPFAM" id="SSF48008">
    <property type="entry name" value="GntR ligand-binding domain-like"/>
    <property type="match status" value="1"/>
</dbReference>
<protein>
    <recommendedName>
        <fullName evidence="4">HTH gntR-type domain-containing protein</fullName>
    </recommendedName>
</protein>
<evidence type="ECO:0000256" key="3">
    <source>
        <dbReference type="ARBA" id="ARBA00023163"/>
    </source>
</evidence>
<organism evidence="5 6">
    <name type="scientific">Methylopila turkensis</name>
    <dbReference type="NCBI Taxonomy" id="1437816"/>
    <lineage>
        <taxon>Bacteria</taxon>
        <taxon>Pseudomonadati</taxon>
        <taxon>Pseudomonadota</taxon>
        <taxon>Alphaproteobacteria</taxon>
        <taxon>Hyphomicrobiales</taxon>
        <taxon>Methylopilaceae</taxon>
        <taxon>Methylopila</taxon>
    </lineage>
</organism>
<dbReference type="RefSeq" id="WP_271199665.1">
    <property type="nucleotide sequence ID" value="NZ_BSFL01000001.1"/>
</dbReference>
<dbReference type="PROSITE" id="PS50949">
    <property type="entry name" value="HTH_GNTR"/>
    <property type="match status" value="1"/>
</dbReference>
<reference evidence="5" key="2">
    <citation type="submission" date="2023-01" db="EMBL/GenBank/DDBJ databases">
        <authorList>
            <person name="Sun Q."/>
            <person name="Evtushenko L."/>
        </authorList>
    </citation>
    <scope>NUCLEOTIDE SEQUENCE</scope>
    <source>
        <strain evidence="5">VKM B-2748</strain>
    </source>
</reference>
<evidence type="ECO:0000313" key="5">
    <source>
        <dbReference type="EMBL" id="GLK79194.1"/>
    </source>
</evidence>
<dbReference type="InterPro" id="IPR008920">
    <property type="entry name" value="TF_FadR/GntR_C"/>
</dbReference>
<dbReference type="Gene3D" id="1.20.120.530">
    <property type="entry name" value="GntR ligand-binding domain-like"/>
    <property type="match status" value="1"/>
</dbReference>
<evidence type="ECO:0000313" key="6">
    <source>
        <dbReference type="Proteomes" id="UP001143309"/>
    </source>
</evidence>
<reference evidence="5" key="1">
    <citation type="journal article" date="2014" name="Int. J. Syst. Evol. Microbiol.">
        <title>Complete genome sequence of Corynebacterium casei LMG S-19264T (=DSM 44701T), isolated from a smear-ripened cheese.</title>
        <authorList>
            <consortium name="US DOE Joint Genome Institute (JGI-PGF)"/>
            <person name="Walter F."/>
            <person name="Albersmeier A."/>
            <person name="Kalinowski J."/>
            <person name="Ruckert C."/>
        </authorList>
    </citation>
    <scope>NUCLEOTIDE SEQUENCE</scope>
    <source>
        <strain evidence="5">VKM B-2748</strain>
    </source>
</reference>
<feature type="domain" description="HTH gntR-type" evidence="4">
    <location>
        <begin position="13"/>
        <end position="80"/>
    </location>
</feature>
<dbReference type="Pfam" id="PF00392">
    <property type="entry name" value="GntR"/>
    <property type="match status" value="1"/>
</dbReference>
<keyword evidence="2" id="KW-0238">DNA-binding</keyword>
<accession>A0A9W6N5H0</accession>
<dbReference type="CDD" id="cd07377">
    <property type="entry name" value="WHTH_GntR"/>
    <property type="match status" value="1"/>
</dbReference>
<dbReference type="SMART" id="SM00895">
    <property type="entry name" value="FCD"/>
    <property type="match status" value="1"/>
</dbReference>
<dbReference type="GO" id="GO:0003700">
    <property type="term" value="F:DNA-binding transcription factor activity"/>
    <property type="evidence" value="ECO:0007669"/>
    <property type="project" value="InterPro"/>
</dbReference>
<name>A0A9W6N5H0_9HYPH</name>
<proteinExistence type="predicted"/>
<keyword evidence="1" id="KW-0805">Transcription regulation</keyword>
<dbReference type="InterPro" id="IPR000524">
    <property type="entry name" value="Tscrpt_reg_HTH_GntR"/>
</dbReference>
<sequence length="238" mass="25420">MTGLSALKAPKKVSLDRAAAESLRGAIVSGALEQGSRLTEVKLAEQFGLSRGTVRAALQRLVTEGLVVQRPYSGWDVAALSAEDAEELSALRSSLEALAARLGAERIDAAGGRAIEAAFEALRVAAENGRVDELVDADMGLHRTLVALSGNRRLGEHYDMIANQVRLYIASSTVVVKNAPTVVERHFDLIDPVLRGDVAGAEIAAKAHSMRSGAEIVAYLREKGREKTESLLEIRTPL</sequence>
<evidence type="ECO:0000259" key="4">
    <source>
        <dbReference type="PROSITE" id="PS50949"/>
    </source>
</evidence>
<dbReference type="Gene3D" id="1.10.10.10">
    <property type="entry name" value="Winged helix-like DNA-binding domain superfamily/Winged helix DNA-binding domain"/>
    <property type="match status" value="1"/>
</dbReference>
<comment type="caution">
    <text evidence="5">The sequence shown here is derived from an EMBL/GenBank/DDBJ whole genome shotgun (WGS) entry which is preliminary data.</text>
</comment>
<keyword evidence="3" id="KW-0804">Transcription</keyword>
<keyword evidence="6" id="KW-1185">Reference proteome</keyword>